<dbReference type="SUPFAM" id="SSF102522">
    <property type="entry name" value="Bacterial fluorinating enzyme, N-terminal domain"/>
    <property type="match status" value="1"/>
</dbReference>
<dbReference type="InterPro" id="IPR023228">
    <property type="entry name" value="SAM_OH_AdoTrfase_N_sf"/>
</dbReference>
<proteinExistence type="predicted"/>
<feature type="domain" description="S-adenosyl-l-methionine hydroxide adenosyltransferase N-terminal" evidence="1">
    <location>
        <begin position="6"/>
        <end position="31"/>
    </location>
</feature>
<dbReference type="EMBL" id="UINC01200524">
    <property type="protein sequence ID" value="SVE19452.1"/>
    <property type="molecule type" value="Genomic_DNA"/>
</dbReference>
<protein>
    <recommendedName>
        <fullName evidence="1">S-adenosyl-l-methionine hydroxide adenosyltransferase N-terminal domain-containing protein</fullName>
    </recommendedName>
</protein>
<evidence type="ECO:0000313" key="2">
    <source>
        <dbReference type="EMBL" id="SVE19452.1"/>
    </source>
</evidence>
<reference evidence="2" key="1">
    <citation type="submission" date="2018-05" db="EMBL/GenBank/DDBJ databases">
        <authorList>
            <person name="Lanie J.A."/>
            <person name="Ng W.-L."/>
            <person name="Kazmierczak K.M."/>
            <person name="Andrzejewski T.M."/>
            <person name="Davidsen T.M."/>
            <person name="Wayne K.J."/>
            <person name="Tettelin H."/>
            <person name="Glass J.I."/>
            <person name="Rusch D."/>
            <person name="Podicherti R."/>
            <person name="Tsui H.-C.T."/>
            <person name="Winkler M.E."/>
        </authorList>
    </citation>
    <scope>NUCLEOTIDE SEQUENCE</scope>
</reference>
<gene>
    <name evidence="2" type="ORF">METZ01_LOCUS472306</name>
</gene>
<dbReference type="Pfam" id="PF01887">
    <property type="entry name" value="SAM_HAT_N"/>
    <property type="match status" value="1"/>
</dbReference>
<accession>A0A383BHQ3</accession>
<dbReference type="Gene3D" id="3.40.50.10790">
    <property type="entry name" value="S-adenosyl-l-methionine hydroxide adenosyltransferase, N-terminal"/>
    <property type="match status" value="1"/>
</dbReference>
<evidence type="ECO:0000259" key="1">
    <source>
        <dbReference type="Pfam" id="PF01887"/>
    </source>
</evidence>
<sequence>MVPPPVVLTTDFGLRDPYAGVMKGVVLSINP</sequence>
<dbReference type="InterPro" id="IPR046469">
    <property type="entry name" value="SAM_HAT_N"/>
</dbReference>
<organism evidence="2">
    <name type="scientific">marine metagenome</name>
    <dbReference type="NCBI Taxonomy" id="408172"/>
    <lineage>
        <taxon>unclassified sequences</taxon>
        <taxon>metagenomes</taxon>
        <taxon>ecological metagenomes</taxon>
    </lineage>
</organism>
<feature type="non-terminal residue" evidence="2">
    <location>
        <position position="31"/>
    </location>
</feature>
<name>A0A383BHQ3_9ZZZZ</name>
<dbReference type="AlphaFoldDB" id="A0A383BHQ3"/>